<dbReference type="Proteomes" id="UP000475117">
    <property type="component" value="Chromosome"/>
</dbReference>
<reference evidence="1 2" key="1">
    <citation type="submission" date="2020-12" db="EMBL/GenBank/DDBJ databases">
        <title>Sulforoseuscoccus oceanibium gen. nov., sp. nov., a representative of the phylum Verrucomicrobia with special cytoplasmic membrane, and proposal of Sulforoseuscoccusaceae fam. nov.</title>
        <authorList>
            <person name="Xi F."/>
        </authorList>
    </citation>
    <scope>NUCLEOTIDE SEQUENCE [LARGE SCALE GENOMIC DNA]</scope>
    <source>
        <strain evidence="1 2">T37</strain>
    </source>
</reference>
<dbReference type="KEGG" id="soa:G3M56_006955"/>
<dbReference type="EMBL" id="CP066776">
    <property type="protein sequence ID" value="QQL46305.1"/>
    <property type="molecule type" value="Genomic_DNA"/>
</dbReference>
<keyword evidence="2" id="KW-1185">Reference proteome</keyword>
<sequence length="255" mass="28654">MAWFSIFSGKRVDDEPVQLMFSWRRFRFPSFKFCWLLLAVVVLHLVAFYLFELASPERGQTLRNDARVLMLRSSDPMANRVLLAHSEALNAFDVSAGSTGKLDSGVRLTPSFDDYELSALPMPVALEELEGERFPSLLDGVVTELAPLADGVAELRDGRPAQEWQVPTQVRLVRADGVEVVIDVDGLDDAFWKAHFGRTVSFELRVDRHGVVTGAIGDRAVAEVVTAMRRFLIGAKLPLEQVEPGIWQSWQLRLW</sequence>
<proteinExistence type="predicted"/>
<gene>
    <name evidence="1" type="ORF">G3M56_006955</name>
</gene>
<dbReference type="RefSeq" id="WP_164361476.1">
    <property type="nucleotide sequence ID" value="NZ_CP066776.1"/>
</dbReference>
<protein>
    <submittedName>
        <fullName evidence="1">Uncharacterized protein</fullName>
    </submittedName>
</protein>
<evidence type="ECO:0000313" key="2">
    <source>
        <dbReference type="Proteomes" id="UP000475117"/>
    </source>
</evidence>
<evidence type="ECO:0000313" key="1">
    <source>
        <dbReference type="EMBL" id="QQL46305.1"/>
    </source>
</evidence>
<organism evidence="1 2">
    <name type="scientific">Sulfuriroseicoccus oceanibius</name>
    <dbReference type="NCBI Taxonomy" id="2707525"/>
    <lineage>
        <taxon>Bacteria</taxon>
        <taxon>Pseudomonadati</taxon>
        <taxon>Verrucomicrobiota</taxon>
        <taxon>Verrucomicrobiia</taxon>
        <taxon>Verrucomicrobiales</taxon>
        <taxon>Verrucomicrobiaceae</taxon>
        <taxon>Sulfuriroseicoccus</taxon>
    </lineage>
</organism>
<name>A0A6B3L0Z8_9BACT</name>
<dbReference type="AlphaFoldDB" id="A0A6B3L0Z8"/>
<accession>A0A6B3L0Z8</accession>